<keyword evidence="9" id="KW-0732">Signal</keyword>
<organism evidence="22 23">
    <name type="scientific">Tagetes erecta</name>
    <name type="common">African marigold</name>
    <dbReference type="NCBI Taxonomy" id="13708"/>
    <lineage>
        <taxon>Eukaryota</taxon>
        <taxon>Viridiplantae</taxon>
        <taxon>Streptophyta</taxon>
        <taxon>Embryophyta</taxon>
        <taxon>Tracheophyta</taxon>
        <taxon>Spermatophyta</taxon>
        <taxon>Magnoliopsida</taxon>
        <taxon>eudicotyledons</taxon>
        <taxon>Gunneridae</taxon>
        <taxon>Pentapetalae</taxon>
        <taxon>asterids</taxon>
        <taxon>campanulids</taxon>
        <taxon>Asterales</taxon>
        <taxon>Asteraceae</taxon>
        <taxon>Asteroideae</taxon>
        <taxon>Heliantheae alliance</taxon>
        <taxon>Tageteae</taxon>
        <taxon>Tagetes</taxon>
    </lineage>
</organism>
<dbReference type="EMBL" id="JAUHHV010000007">
    <property type="protein sequence ID" value="KAK1417636.1"/>
    <property type="molecule type" value="Genomic_DNA"/>
</dbReference>
<evidence type="ECO:0000256" key="17">
    <source>
        <dbReference type="PIRSR" id="PIRSR600823-3"/>
    </source>
</evidence>
<sequence length="328" mass="36451">MNNILITTSFAMIISCYTLFWFTEARLQVGFYNKTCPDVESIVSGFVRDATEFNPQVPAFLLRLHFHDCFVQGCDGSILIDNGSISEKLAVGHQGLKGFDVIEDVKARLEFVCPGVVSCADIVAIAAREAVAFSFGPIYEVESGRRDGFVSNISLAGRMPDFRDSIEVLKHKFFEKGLNEKDLVVLSGAHTIGTTACFFLMDRLYNSPPRGGPDPSINPDFLPELVETCPPNGDINFRLPIDHNSGDTFDIQILENIRRGFAVLQSDAKLMDDPVTRQIVDSYFGVVNQSVRPSFEADFVKSMVKMGRIGVKTGPKRGEIRRVCNRFN</sequence>
<keyword evidence="7 20" id="KW-0349">Heme</keyword>
<evidence type="ECO:0000256" key="18">
    <source>
        <dbReference type="PIRSR" id="PIRSR600823-4"/>
    </source>
</evidence>
<dbReference type="FunFam" id="1.10.520.10:FF:000008">
    <property type="entry name" value="Peroxidase"/>
    <property type="match status" value="1"/>
</dbReference>
<dbReference type="Gene3D" id="1.10.420.10">
    <property type="entry name" value="Peroxidase, domain 2"/>
    <property type="match status" value="1"/>
</dbReference>
<feature type="binding site" evidence="17">
    <location>
        <position position="71"/>
    </location>
    <ligand>
        <name>Ca(2+)</name>
        <dbReference type="ChEBI" id="CHEBI:29108"/>
        <label>1</label>
    </ligand>
</feature>
<dbReference type="PRINTS" id="PR00461">
    <property type="entry name" value="PLPEROXIDASE"/>
</dbReference>
<comment type="catalytic activity">
    <reaction evidence="1 20">
        <text>2 a phenolic donor + H2O2 = 2 a phenolic radical donor + 2 H2O</text>
        <dbReference type="Rhea" id="RHEA:56136"/>
        <dbReference type="ChEBI" id="CHEBI:15377"/>
        <dbReference type="ChEBI" id="CHEBI:16240"/>
        <dbReference type="ChEBI" id="CHEBI:139520"/>
        <dbReference type="ChEBI" id="CHEBI:139521"/>
        <dbReference type="EC" id="1.11.1.7"/>
    </reaction>
</comment>
<comment type="similarity">
    <text evidence="20">Belongs to the peroxidase family. Classical plant (class III) peroxidase subfamily.</text>
</comment>
<feature type="binding site" evidence="17">
    <location>
        <position position="77"/>
    </location>
    <ligand>
        <name>Ca(2+)</name>
        <dbReference type="ChEBI" id="CHEBI:29108"/>
        <label>1</label>
    </ligand>
</feature>
<feature type="binding site" evidence="17">
    <location>
        <position position="75"/>
    </location>
    <ligand>
        <name>Ca(2+)</name>
        <dbReference type="ChEBI" id="CHEBI:29108"/>
        <label>1</label>
    </ligand>
</feature>
<dbReference type="SUPFAM" id="SSF48113">
    <property type="entry name" value="Heme-dependent peroxidases"/>
    <property type="match status" value="1"/>
</dbReference>
<evidence type="ECO:0000256" key="19">
    <source>
        <dbReference type="PIRSR" id="PIRSR600823-5"/>
    </source>
</evidence>
<evidence type="ECO:0000256" key="5">
    <source>
        <dbReference type="ARBA" id="ARBA00022525"/>
    </source>
</evidence>
<protein>
    <recommendedName>
        <fullName evidence="4 20">Peroxidase</fullName>
        <ecNumber evidence="4 20">1.11.1.7</ecNumber>
    </recommendedName>
</protein>
<dbReference type="AlphaFoldDB" id="A0AAD8KA06"/>
<feature type="disulfide bond" evidence="19">
    <location>
        <begin position="36"/>
        <end position="113"/>
    </location>
</feature>
<dbReference type="EC" id="1.11.1.7" evidence="4 20"/>
<feature type="disulfide bond" evidence="19">
    <location>
        <begin position="197"/>
        <end position="229"/>
    </location>
</feature>
<comment type="subcellular location">
    <subcellularLocation>
        <location evidence="20">Secreted</location>
    </subcellularLocation>
</comment>
<keyword evidence="14 20" id="KW-0376">Hydrogen peroxide</keyword>
<evidence type="ECO:0000256" key="16">
    <source>
        <dbReference type="PIRSR" id="PIRSR600823-2"/>
    </source>
</evidence>
<feature type="disulfide bond" evidence="19">
    <location>
        <begin position="69"/>
        <end position="74"/>
    </location>
</feature>
<proteinExistence type="inferred from homology"/>
<evidence type="ECO:0000313" key="23">
    <source>
        <dbReference type="Proteomes" id="UP001229421"/>
    </source>
</evidence>
<keyword evidence="8 17" id="KW-0479">Metal-binding</keyword>
<feature type="binding site" evidence="17">
    <location>
        <position position="191"/>
    </location>
    <ligand>
        <name>Ca(2+)</name>
        <dbReference type="ChEBI" id="CHEBI:29108"/>
        <label>2</label>
    </ligand>
</feature>
<gene>
    <name evidence="22" type="ORF">QVD17_26766</name>
</gene>
<dbReference type="PROSITE" id="PS00435">
    <property type="entry name" value="PEROXIDASE_1"/>
    <property type="match status" value="1"/>
</dbReference>
<evidence type="ECO:0000256" key="6">
    <source>
        <dbReference type="ARBA" id="ARBA00022559"/>
    </source>
</evidence>
<dbReference type="GO" id="GO:0046872">
    <property type="term" value="F:metal ion binding"/>
    <property type="evidence" value="ECO:0007669"/>
    <property type="project" value="UniProtKB-UniRule"/>
</dbReference>
<feature type="disulfide bond" evidence="19">
    <location>
        <begin position="119"/>
        <end position="324"/>
    </location>
</feature>
<evidence type="ECO:0000256" key="7">
    <source>
        <dbReference type="ARBA" id="ARBA00022617"/>
    </source>
</evidence>
<evidence type="ECO:0000256" key="3">
    <source>
        <dbReference type="ARBA" id="ARBA00006873"/>
    </source>
</evidence>
<evidence type="ECO:0000256" key="1">
    <source>
        <dbReference type="ARBA" id="ARBA00000189"/>
    </source>
</evidence>
<dbReference type="GO" id="GO:0042744">
    <property type="term" value="P:hydrogen peroxide catabolic process"/>
    <property type="evidence" value="ECO:0007669"/>
    <property type="project" value="UniProtKB-KW"/>
</dbReference>
<feature type="site" description="Transition state stabilizer" evidence="18">
    <location>
        <position position="63"/>
    </location>
</feature>
<evidence type="ECO:0000256" key="2">
    <source>
        <dbReference type="ARBA" id="ARBA00002322"/>
    </source>
</evidence>
<keyword evidence="5 20" id="KW-0964">Secreted</keyword>
<dbReference type="Pfam" id="PF00141">
    <property type="entry name" value="peroxidase"/>
    <property type="match status" value="1"/>
</dbReference>
<comment type="cofactor">
    <cofactor evidence="17 20">
        <name>heme b</name>
        <dbReference type="ChEBI" id="CHEBI:60344"/>
    </cofactor>
    <text evidence="17 20">Binds 1 heme b (iron(II)-protoporphyrin IX) group per subunit.</text>
</comment>
<feature type="domain" description="Plant heme peroxidase family profile" evidence="21">
    <location>
        <begin position="26"/>
        <end position="328"/>
    </location>
</feature>
<keyword evidence="12 17" id="KW-0408">Iron</keyword>
<dbReference type="Gene3D" id="1.10.520.10">
    <property type="match status" value="1"/>
</dbReference>
<evidence type="ECO:0000256" key="13">
    <source>
        <dbReference type="ARBA" id="ARBA00023157"/>
    </source>
</evidence>
<dbReference type="PRINTS" id="PR00458">
    <property type="entry name" value="PEROXIDASE"/>
</dbReference>
<comment type="caution">
    <text evidence="22">The sequence shown here is derived from an EMBL/GenBank/DDBJ whole genome shotgun (WGS) entry which is preliminary data.</text>
</comment>
<comment type="cofactor">
    <cofactor evidence="17 20">
        <name>Ca(2+)</name>
        <dbReference type="ChEBI" id="CHEBI:29108"/>
    </cofactor>
    <text evidence="17 20">Binds 2 calcium ions per subunit.</text>
</comment>
<dbReference type="PROSITE" id="PS50873">
    <property type="entry name" value="PEROXIDASE_4"/>
    <property type="match status" value="1"/>
</dbReference>
<dbReference type="InterPro" id="IPR033905">
    <property type="entry name" value="Secretory_peroxidase"/>
</dbReference>
<keyword evidence="10 17" id="KW-0106">Calcium</keyword>
<evidence type="ECO:0000313" key="22">
    <source>
        <dbReference type="EMBL" id="KAK1417636.1"/>
    </source>
</evidence>
<evidence type="ECO:0000256" key="10">
    <source>
        <dbReference type="ARBA" id="ARBA00022837"/>
    </source>
</evidence>
<reference evidence="22" key="1">
    <citation type="journal article" date="2023" name="bioRxiv">
        <title>Improved chromosome-level genome assembly for marigold (Tagetes erecta).</title>
        <authorList>
            <person name="Jiang F."/>
            <person name="Yuan L."/>
            <person name="Wang S."/>
            <person name="Wang H."/>
            <person name="Xu D."/>
            <person name="Wang A."/>
            <person name="Fan W."/>
        </authorList>
    </citation>
    <scope>NUCLEOTIDE SEQUENCE</scope>
    <source>
        <strain evidence="22">WSJ</strain>
        <tissue evidence="22">Leaf</tissue>
    </source>
</reference>
<feature type="active site" description="Proton acceptor" evidence="15">
    <location>
        <position position="67"/>
    </location>
</feature>
<evidence type="ECO:0000259" key="21">
    <source>
        <dbReference type="PROSITE" id="PS50873"/>
    </source>
</evidence>
<evidence type="ECO:0000256" key="14">
    <source>
        <dbReference type="ARBA" id="ARBA00023324"/>
    </source>
</evidence>
<keyword evidence="23" id="KW-1185">Reference proteome</keyword>
<feature type="binding site" evidence="17">
    <location>
        <position position="242"/>
    </location>
    <ligand>
        <name>Ca(2+)</name>
        <dbReference type="ChEBI" id="CHEBI:29108"/>
        <label>2</label>
    </ligand>
</feature>
<dbReference type="GO" id="GO:0020037">
    <property type="term" value="F:heme binding"/>
    <property type="evidence" value="ECO:0007669"/>
    <property type="project" value="UniProtKB-UniRule"/>
</dbReference>
<dbReference type="GO" id="GO:0005576">
    <property type="term" value="C:extracellular region"/>
    <property type="evidence" value="ECO:0007669"/>
    <property type="project" value="UniProtKB-SubCell"/>
</dbReference>
<evidence type="ECO:0000256" key="9">
    <source>
        <dbReference type="ARBA" id="ARBA00022729"/>
    </source>
</evidence>
<dbReference type="InterPro" id="IPR000823">
    <property type="entry name" value="Peroxidase_pln"/>
</dbReference>
<evidence type="ECO:0000256" key="20">
    <source>
        <dbReference type="RuleBase" id="RU362060"/>
    </source>
</evidence>
<feature type="binding site" evidence="17">
    <location>
        <position position="250"/>
    </location>
    <ligand>
        <name>Ca(2+)</name>
        <dbReference type="ChEBI" id="CHEBI:29108"/>
        <label>2</label>
    </ligand>
</feature>
<accession>A0AAD8KA06</accession>
<feature type="binding site" evidence="17">
    <location>
        <position position="73"/>
    </location>
    <ligand>
        <name>Ca(2+)</name>
        <dbReference type="ChEBI" id="CHEBI:29108"/>
        <label>1</label>
    </ligand>
</feature>
<dbReference type="FunFam" id="1.10.420.10:FF:000010">
    <property type="entry name" value="Peroxidase"/>
    <property type="match status" value="1"/>
</dbReference>
<dbReference type="GO" id="GO:0140825">
    <property type="term" value="F:lactoperoxidase activity"/>
    <property type="evidence" value="ECO:0007669"/>
    <property type="project" value="UniProtKB-EC"/>
</dbReference>
<feature type="binding site" description="axial binding residue" evidence="17">
    <location>
        <position position="190"/>
    </location>
    <ligand>
        <name>heme b</name>
        <dbReference type="ChEBI" id="CHEBI:60344"/>
    </ligand>
    <ligandPart>
        <name>Fe</name>
        <dbReference type="ChEBI" id="CHEBI:18248"/>
    </ligandPart>
</feature>
<keyword evidence="13 19" id="KW-1015">Disulfide bond</keyword>
<comment type="similarity">
    <text evidence="3">Belongs to the peroxidase family. Ascorbate peroxidase subfamily.</text>
</comment>
<dbReference type="InterPro" id="IPR010255">
    <property type="entry name" value="Haem_peroxidase_sf"/>
</dbReference>
<evidence type="ECO:0000256" key="12">
    <source>
        <dbReference type="ARBA" id="ARBA00023004"/>
    </source>
</evidence>
<evidence type="ECO:0000256" key="8">
    <source>
        <dbReference type="ARBA" id="ARBA00022723"/>
    </source>
</evidence>
<dbReference type="InterPro" id="IPR019793">
    <property type="entry name" value="Peroxidases_heam-ligand_BS"/>
</dbReference>
<dbReference type="CDD" id="cd00693">
    <property type="entry name" value="secretory_peroxidase"/>
    <property type="match status" value="1"/>
</dbReference>
<evidence type="ECO:0000256" key="15">
    <source>
        <dbReference type="PIRSR" id="PIRSR600823-1"/>
    </source>
</evidence>
<comment type="function">
    <text evidence="2">Removal of H(2)O(2), oxidation of toxic reductants, biosynthesis and degradation of lignin, suberization, auxin catabolism, response to environmental stresses such as wounding, pathogen attack and oxidative stress. These functions might be dependent on each isozyme/isoform in each plant tissue.</text>
</comment>
<name>A0AAD8KA06_TARER</name>
<evidence type="ECO:0000256" key="4">
    <source>
        <dbReference type="ARBA" id="ARBA00012313"/>
    </source>
</evidence>
<dbReference type="PANTHER" id="PTHR31235">
    <property type="entry name" value="PEROXIDASE 25-RELATED"/>
    <property type="match status" value="1"/>
</dbReference>
<feature type="binding site" evidence="17">
    <location>
        <position position="87"/>
    </location>
    <ligand>
        <name>Ca(2+)</name>
        <dbReference type="ChEBI" id="CHEBI:29108"/>
        <label>1</label>
    </ligand>
</feature>
<dbReference type="GO" id="GO:0006979">
    <property type="term" value="P:response to oxidative stress"/>
    <property type="evidence" value="ECO:0007669"/>
    <property type="project" value="UniProtKB-UniRule"/>
</dbReference>
<dbReference type="Proteomes" id="UP001229421">
    <property type="component" value="Unassembled WGS sequence"/>
</dbReference>
<keyword evidence="11 20" id="KW-0560">Oxidoreductase</keyword>
<keyword evidence="6 20" id="KW-0575">Peroxidase</keyword>
<feature type="binding site" evidence="16">
    <location>
        <position position="160"/>
    </location>
    <ligand>
        <name>substrate</name>
    </ligand>
</feature>
<feature type="binding site" evidence="17">
    <location>
        <position position="68"/>
    </location>
    <ligand>
        <name>Ca(2+)</name>
        <dbReference type="ChEBI" id="CHEBI:29108"/>
        <label>1</label>
    </ligand>
</feature>
<evidence type="ECO:0000256" key="11">
    <source>
        <dbReference type="ARBA" id="ARBA00023002"/>
    </source>
</evidence>
<dbReference type="InterPro" id="IPR002016">
    <property type="entry name" value="Haem_peroxidase"/>
</dbReference>